<evidence type="ECO:0000256" key="17">
    <source>
        <dbReference type="SAM" id="MobiDB-lite"/>
    </source>
</evidence>
<keyword evidence="7 14" id="KW-0863">Zinc-finger</keyword>
<keyword evidence="5 15" id="KW-0808">Transferase</keyword>
<keyword evidence="11 15" id="KW-0175">Coiled coil</keyword>
<feature type="compositionally biased region" description="Polar residues" evidence="17">
    <location>
        <begin position="515"/>
        <end position="527"/>
    </location>
</feature>
<feature type="coiled-coil region" evidence="16">
    <location>
        <begin position="69"/>
        <end position="96"/>
    </location>
</feature>
<dbReference type="PANTHER" id="PTHR23163">
    <property type="entry name" value="RING FINGER PROTEIN-RELATED"/>
    <property type="match status" value="1"/>
</dbReference>
<accession>A8PYD5</accession>
<comment type="caution">
    <text evidence="19">The sequence shown here is derived from an EMBL/GenBank/DDBJ whole genome shotgun (WGS) entry which is preliminary data.</text>
</comment>
<dbReference type="InterPro" id="IPR001841">
    <property type="entry name" value="Znf_RING"/>
</dbReference>
<dbReference type="Gene3D" id="3.30.40.10">
    <property type="entry name" value="Zinc/RING finger domain, C3HC4 (zinc finger)"/>
    <property type="match status" value="1"/>
</dbReference>
<dbReference type="Proteomes" id="UP000008837">
    <property type="component" value="Unassembled WGS sequence"/>
</dbReference>
<evidence type="ECO:0000259" key="18">
    <source>
        <dbReference type="PROSITE" id="PS50089"/>
    </source>
</evidence>
<protein>
    <recommendedName>
        <fullName evidence="15">E3 ubiquitin protein ligase</fullName>
        <ecNumber evidence="15">2.3.2.27</ecNumber>
    </recommendedName>
</protein>
<keyword evidence="9 15" id="KW-0862">Zinc</keyword>
<feature type="compositionally biased region" description="Basic and acidic residues" evidence="17">
    <location>
        <begin position="505"/>
        <end position="514"/>
    </location>
</feature>
<dbReference type="VEuPathDB" id="FungiDB:MGL_1641"/>
<gene>
    <name evidence="19" type="ORF">MGL_1641</name>
</gene>
<proteinExistence type="inferred from homology"/>
<evidence type="ECO:0000256" key="16">
    <source>
        <dbReference type="SAM" id="Coils"/>
    </source>
</evidence>
<evidence type="ECO:0000256" key="6">
    <source>
        <dbReference type="ARBA" id="ARBA00022723"/>
    </source>
</evidence>
<evidence type="ECO:0000256" key="12">
    <source>
        <dbReference type="ARBA" id="ARBA00023242"/>
    </source>
</evidence>
<keyword evidence="20" id="KW-1185">Reference proteome</keyword>
<dbReference type="EC" id="2.3.2.27" evidence="15"/>
<feature type="region of interest" description="Disordered" evidence="17">
    <location>
        <begin position="500"/>
        <end position="541"/>
    </location>
</feature>
<dbReference type="UniPathway" id="UPA00143"/>
<feature type="compositionally biased region" description="Polar residues" evidence="17">
    <location>
        <begin position="270"/>
        <end position="280"/>
    </location>
</feature>
<dbReference type="GO" id="GO:0016567">
    <property type="term" value="P:protein ubiquitination"/>
    <property type="evidence" value="ECO:0007669"/>
    <property type="project" value="UniProtKB-UniRule"/>
</dbReference>
<feature type="coiled-coil region" evidence="16">
    <location>
        <begin position="423"/>
        <end position="499"/>
    </location>
</feature>
<evidence type="ECO:0000256" key="2">
    <source>
        <dbReference type="ARBA" id="ARBA00004123"/>
    </source>
</evidence>
<evidence type="ECO:0000313" key="20">
    <source>
        <dbReference type="Proteomes" id="UP000008837"/>
    </source>
</evidence>
<feature type="region of interest" description="Disordered" evidence="17">
    <location>
        <begin position="243"/>
        <end position="297"/>
    </location>
</feature>
<evidence type="ECO:0000256" key="1">
    <source>
        <dbReference type="ARBA" id="ARBA00000900"/>
    </source>
</evidence>
<evidence type="ECO:0000256" key="9">
    <source>
        <dbReference type="ARBA" id="ARBA00022833"/>
    </source>
</evidence>
<dbReference type="OrthoDB" id="10266039at2759"/>
<comment type="pathway">
    <text evidence="3 15">Protein modification; protein ubiquitination.</text>
</comment>
<evidence type="ECO:0000256" key="15">
    <source>
        <dbReference type="RuleBase" id="RU365038"/>
    </source>
</evidence>
<evidence type="ECO:0000256" key="13">
    <source>
        <dbReference type="ARBA" id="ARBA00059679"/>
    </source>
</evidence>
<feature type="compositionally biased region" description="Basic and acidic residues" evidence="17">
    <location>
        <begin position="687"/>
        <end position="701"/>
    </location>
</feature>
<dbReference type="GO" id="GO:0061630">
    <property type="term" value="F:ubiquitin protein ligase activity"/>
    <property type="evidence" value="ECO:0007669"/>
    <property type="project" value="UniProtKB-EC"/>
</dbReference>
<dbReference type="Pfam" id="PF00097">
    <property type="entry name" value="zf-C3HC4"/>
    <property type="match status" value="1"/>
</dbReference>
<dbReference type="GO" id="GO:0006325">
    <property type="term" value="P:chromatin organization"/>
    <property type="evidence" value="ECO:0007669"/>
    <property type="project" value="UniProtKB-KW"/>
</dbReference>
<feature type="compositionally biased region" description="Low complexity" evidence="17">
    <location>
        <begin position="528"/>
        <end position="540"/>
    </location>
</feature>
<keyword evidence="10 15" id="KW-0156">Chromatin regulator</keyword>
<dbReference type="InterPro" id="IPR013956">
    <property type="entry name" value="E3_ubiquit_lig_Bre1"/>
</dbReference>
<keyword evidence="6 15" id="KW-0479">Metal-binding</keyword>
<keyword evidence="8 15" id="KW-0833">Ubl conjugation pathway</keyword>
<organism evidence="19 20">
    <name type="scientific">Malassezia globosa (strain ATCC MYA-4612 / CBS 7966)</name>
    <name type="common">Dandruff-associated fungus</name>
    <dbReference type="NCBI Taxonomy" id="425265"/>
    <lineage>
        <taxon>Eukaryota</taxon>
        <taxon>Fungi</taxon>
        <taxon>Dikarya</taxon>
        <taxon>Basidiomycota</taxon>
        <taxon>Ustilaginomycotina</taxon>
        <taxon>Malasseziomycetes</taxon>
        <taxon>Malasseziales</taxon>
        <taxon>Malasseziaceae</taxon>
        <taxon>Malassezia</taxon>
    </lineage>
</organism>
<feature type="region of interest" description="Disordered" evidence="17">
    <location>
        <begin position="681"/>
        <end position="701"/>
    </location>
</feature>
<dbReference type="InterPro" id="IPR017907">
    <property type="entry name" value="Znf_RING_CS"/>
</dbReference>
<evidence type="ECO:0000256" key="5">
    <source>
        <dbReference type="ARBA" id="ARBA00022679"/>
    </source>
</evidence>
<dbReference type="PROSITE" id="PS00518">
    <property type="entry name" value="ZF_RING_1"/>
    <property type="match status" value="1"/>
</dbReference>
<comment type="catalytic activity">
    <reaction evidence="1 15">
        <text>S-ubiquitinyl-[E2 ubiquitin-conjugating enzyme]-L-cysteine + [acceptor protein]-L-lysine = [E2 ubiquitin-conjugating enzyme]-L-cysteine + N(6)-ubiquitinyl-[acceptor protein]-L-lysine.</text>
        <dbReference type="EC" id="2.3.2.27"/>
    </reaction>
</comment>
<reference evidence="19 20" key="1">
    <citation type="journal article" date="2007" name="Proc. Natl. Acad. Sci. U.S.A.">
        <title>Dandruff-associated Malassezia genomes reveal convergent and divergent virulence traits shared with plant and human fungal pathogens.</title>
        <authorList>
            <person name="Xu J."/>
            <person name="Saunders C.W."/>
            <person name="Hu P."/>
            <person name="Grant R.A."/>
            <person name="Boekhout T."/>
            <person name="Kuramae E.E."/>
            <person name="Kronstad J.W."/>
            <person name="Deangelis Y.M."/>
            <person name="Reeder N.L."/>
            <person name="Johnstone K.R."/>
            <person name="Leland M."/>
            <person name="Fieno A.M."/>
            <person name="Begley W.M."/>
            <person name="Sun Y."/>
            <person name="Lacey M.P."/>
            <person name="Chaudhary T."/>
            <person name="Keough T."/>
            <person name="Chu L."/>
            <person name="Sears R."/>
            <person name="Yuan B."/>
            <person name="Dawson T.L.Jr."/>
        </authorList>
    </citation>
    <scope>NUCLEOTIDE SEQUENCE [LARGE SCALE GENOMIC DNA]</scope>
    <source>
        <strain evidence="20">ATCC MYA-4612 / CBS 7966</strain>
    </source>
</reference>
<dbReference type="SMART" id="SM00184">
    <property type="entry name" value="RING"/>
    <property type="match status" value="1"/>
</dbReference>
<evidence type="ECO:0000256" key="7">
    <source>
        <dbReference type="ARBA" id="ARBA00022771"/>
    </source>
</evidence>
<feature type="compositionally biased region" description="Low complexity" evidence="17">
    <location>
        <begin position="13"/>
        <end position="24"/>
    </location>
</feature>
<evidence type="ECO:0000256" key="8">
    <source>
        <dbReference type="ARBA" id="ARBA00022786"/>
    </source>
</evidence>
<name>A8PYD5_MALGO</name>
<dbReference type="GO" id="GO:0008270">
    <property type="term" value="F:zinc ion binding"/>
    <property type="evidence" value="ECO:0007669"/>
    <property type="project" value="UniProtKB-KW"/>
</dbReference>
<dbReference type="GeneID" id="5855765"/>
<dbReference type="OMA" id="YRQMQEY"/>
<comment type="similarity">
    <text evidence="4 15">Belongs to the BRE1 family.</text>
</comment>
<feature type="domain" description="RING-type" evidence="18">
    <location>
        <begin position="745"/>
        <end position="783"/>
    </location>
</feature>
<feature type="compositionally biased region" description="Low complexity" evidence="17">
    <location>
        <begin position="251"/>
        <end position="265"/>
    </location>
</feature>
<evidence type="ECO:0000256" key="11">
    <source>
        <dbReference type="ARBA" id="ARBA00023054"/>
    </source>
</evidence>
<dbReference type="GO" id="GO:0033503">
    <property type="term" value="C:HULC complex"/>
    <property type="evidence" value="ECO:0007669"/>
    <property type="project" value="TreeGrafter"/>
</dbReference>
<dbReference type="Pfam" id="PF26095">
    <property type="entry name" value="CC_Bre1"/>
    <property type="match status" value="1"/>
</dbReference>
<comment type="function">
    <text evidence="13">E3 ubiquitin-protein ligase that mediates monoubiquitination of histone H2B to form H2BK123ub1. H2BK123ub1 gives a specific tag for epigenetic transcriptional activation and is also a prerequisite for H3K4me and H3K79me formation.</text>
</comment>
<dbReference type="KEGG" id="mgl:MGL_1641"/>
<dbReference type="RefSeq" id="XP_001731458.1">
    <property type="nucleotide sequence ID" value="XM_001731406.1"/>
</dbReference>
<dbReference type="STRING" id="425265.A8PYD5"/>
<evidence type="ECO:0000313" key="19">
    <source>
        <dbReference type="EMBL" id="EDP44244.1"/>
    </source>
</evidence>
<dbReference type="AlphaFoldDB" id="A8PYD5"/>
<dbReference type="InterPro" id="IPR058643">
    <property type="entry name" value="BRE1-like_CC"/>
</dbReference>
<dbReference type="InterPro" id="IPR018957">
    <property type="entry name" value="Znf_C3HC4_RING-type"/>
</dbReference>
<evidence type="ECO:0000256" key="14">
    <source>
        <dbReference type="PROSITE-ProRule" id="PRU00175"/>
    </source>
</evidence>
<comment type="subcellular location">
    <subcellularLocation>
        <location evidence="2 15">Nucleus</location>
    </subcellularLocation>
</comment>
<feature type="region of interest" description="Disordered" evidence="17">
    <location>
        <begin position="1"/>
        <end position="59"/>
    </location>
</feature>
<dbReference type="InParanoid" id="A8PYD5"/>
<dbReference type="SUPFAM" id="SSF57850">
    <property type="entry name" value="RING/U-box"/>
    <property type="match status" value="1"/>
</dbReference>
<keyword evidence="12 15" id="KW-0539">Nucleus</keyword>
<dbReference type="InterPro" id="IPR013083">
    <property type="entry name" value="Znf_RING/FYVE/PHD"/>
</dbReference>
<dbReference type="EMBL" id="AAYY01000004">
    <property type="protein sequence ID" value="EDP44244.1"/>
    <property type="molecule type" value="Genomic_DNA"/>
</dbReference>
<evidence type="ECO:0000256" key="4">
    <source>
        <dbReference type="ARBA" id="ARBA00005555"/>
    </source>
</evidence>
<dbReference type="CDD" id="cd16499">
    <property type="entry name" value="RING-HC_Bre1-like"/>
    <property type="match status" value="1"/>
</dbReference>
<dbReference type="PANTHER" id="PTHR23163:SF0">
    <property type="entry name" value="E3 UBIQUITIN-PROTEIN LIGASE BRE1"/>
    <property type="match status" value="1"/>
</dbReference>
<sequence length="852" mass="95226">MERKREHGDIADTDTYAGAGAGADQMAYTHTSAREDTNGMNKRLHLDHDETEDPESADPNYRLLERYRKDAMYRRMREAKRDAARAREQEASLHEALARTRHSVLLVNQFWDALDALIRPTQRAQLSDGKDLAPISLTHTTEEQAAALAERRSMLEALLSQTTAAALAAAPSLESSSANVYDDKQQCITLTAELSAVRQAFETTRLRLVESQEHTEHVTELLRHAEKRLDRLMCESVRAVEDPQGYERMRAQNASQSASATNDDAGAPFSSKTDGSSSATRDAPASEALTAEKTAHVAVGRAGTSDMVRGPAFSSPAHAMQEELDNVRDLAHARQQALDAVRSELLEAQQACASCQLQLQHVPDDRVRAHPIYQALHADVAYMQQELDHVRDALASSESENASLREFRADFVHQTTTQAKTHNDELQKQLNARDADMARLRTQRDELNAELLERRSREGVRFAQIDEAKAFLASKEERMAALHAQVARLQAELEALRADAAGSHGQDDGHEHGQASDSAEATASGHSQAPAQLQRQLQAAHTSSAMLSDEVDRLSAAYDELVKQADARVSNAARLEDKILRLTTEKAKADNKYFAAMRARDALDAEKRALTRSAERQAKVIERYTETERAMQAQIQLAEKEVSALRKSVQMQASRLNETERDASTLRRRLAEAERARHAAETSVAQHLERATREATGRQEAMERASLLDREAGRLRRRVAESTVARRHGNDQDTNLEYLNSLLRCSACKERYRDRIILRCMHTFCEACVNARIQTRQRKCPHCGLAFATSDVQVLYCTYDVRLTRKCNEFVHLMDFCVCGLCNSASVSDTHPYWPSQMEQSYSKSRCCGLPS</sequence>
<evidence type="ECO:0000256" key="3">
    <source>
        <dbReference type="ARBA" id="ARBA00004906"/>
    </source>
</evidence>
<evidence type="ECO:0000256" key="10">
    <source>
        <dbReference type="ARBA" id="ARBA00022853"/>
    </source>
</evidence>
<dbReference type="GO" id="GO:0005634">
    <property type="term" value="C:nucleus"/>
    <property type="evidence" value="ECO:0007669"/>
    <property type="project" value="UniProtKB-SubCell"/>
</dbReference>
<dbReference type="PROSITE" id="PS50089">
    <property type="entry name" value="ZF_RING_2"/>
    <property type="match status" value="1"/>
</dbReference>
<feature type="compositionally biased region" description="Basic and acidic residues" evidence="17">
    <location>
        <begin position="1"/>
        <end position="10"/>
    </location>
</feature>
<dbReference type="Pfam" id="PF08647">
    <property type="entry name" value="BRE1"/>
    <property type="match status" value="1"/>
</dbReference>